<dbReference type="InterPro" id="IPR036249">
    <property type="entry name" value="Thioredoxin-like_sf"/>
</dbReference>
<evidence type="ECO:0000313" key="5">
    <source>
        <dbReference type="Proteomes" id="UP000078546"/>
    </source>
</evidence>
<evidence type="ECO:0000256" key="1">
    <source>
        <dbReference type="SAM" id="MobiDB-lite"/>
    </source>
</evidence>
<dbReference type="Proteomes" id="UP000078560">
    <property type="component" value="Unassembled WGS sequence"/>
</dbReference>
<evidence type="ECO:0000313" key="3">
    <source>
        <dbReference type="EMBL" id="SBS85838.1"/>
    </source>
</evidence>
<organism evidence="4 5">
    <name type="scientific">Plasmodium ovale curtisi</name>
    <dbReference type="NCBI Taxonomy" id="864141"/>
    <lineage>
        <taxon>Eukaryota</taxon>
        <taxon>Sar</taxon>
        <taxon>Alveolata</taxon>
        <taxon>Apicomplexa</taxon>
        <taxon>Aconoidasida</taxon>
        <taxon>Haemosporida</taxon>
        <taxon>Plasmodiidae</taxon>
        <taxon>Plasmodium</taxon>
        <taxon>Plasmodium (Plasmodium)</taxon>
    </lineage>
</organism>
<dbReference type="Pfam" id="PF00085">
    <property type="entry name" value="Thioredoxin"/>
    <property type="match status" value="1"/>
</dbReference>
<dbReference type="CDD" id="cd02947">
    <property type="entry name" value="TRX_family"/>
    <property type="match status" value="1"/>
</dbReference>
<sequence>MSTQQGDSPLTPLNKFDKYFLRMYNKASRLKQGGSNFINGVNMKNTIFILYFFAKWCHACKMQGGEMVLQKEKRGKCCKKKHEKCRVANKLKKSKKGKSSKRAQEAQKSAEFQTDAREPSDKLEKYYGKRIYVLKVDIDQNESMARKFAVKSLPTIIIMKNKAVLARKEHYVTSNDLVSLIRKHL</sequence>
<accession>A0A1A8WXP1</accession>
<reference evidence="4" key="1">
    <citation type="submission" date="2016-05" db="EMBL/GenBank/DDBJ databases">
        <authorList>
            <person name="Lavstsen T."/>
            <person name="Jespersen J.S."/>
        </authorList>
    </citation>
    <scope>NUCLEOTIDE SEQUENCE [LARGE SCALE GENOMIC DNA]</scope>
</reference>
<dbReference type="Proteomes" id="UP000078546">
    <property type="component" value="Unassembled WGS sequence"/>
</dbReference>
<evidence type="ECO:0000313" key="6">
    <source>
        <dbReference type="Proteomes" id="UP000078560"/>
    </source>
</evidence>
<dbReference type="EMBL" id="FLQV01000569">
    <property type="protein sequence ID" value="SBS96142.1"/>
    <property type="molecule type" value="Genomic_DNA"/>
</dbReference>
<reference evidence="5 6" key="2">
    <citation type="submission" date="2016-05" db="EMBL/GenBank/DDBJ databases">
        <authorList>
            <person name="Naeem Raeece"/>
        </authorList>
    </citation>
    <scope>NUCLEOTIDE SEQUENCE [LARGE SCALE GENOMIC DNA]</scope>
</reference>
<feature type="compositionally biased region" description="Basic residues" evidence="1">
    <location>
        <begin position="89"/>
        <end position="101"/>
    </location>
</feature>
<dbReference type="InterPro" id="IPR013766">
    <property type="entry name" value="Thioredoxin_domain"/>
</dbReference>
<proteinExistence type="predicted"/>
<dbReference type="EMBL" id="FLQU01000454">
    <property type="protein sequence ID" value="SBS85838.1"/>
    <property type="molecule type" value="Genomic_DNA"/>
</dbReference>
<dbReference type="PANTHER" id="PTHR45663:SF11">
    <property type="entry name" value="GEO12009P1"/>
    <property type="match status" value="1"/>
</dbReference>
<dbReference type="GO" id="GO:0005737">
    <property type="term" value="C:cytoplasm"/>
    <property type="evidence" value="ECO:0007669"/>
    <property type="project" value="TreeGrafter"/>
</dbReference>
<evidence type="ECO:0000313" key="4">
    <source>
        <dbReference type="EMBL" id="SBS96142.1"/>
    </source>
</evidence>
<name>A0A1A8WXP1_PLAOA</name>
<protein>
    <submittedName>
        <fullName evidence="4">Thioredoxin 2, putative</fullName>
    </submittedName>
</protein>
<gene>
    <name evidence="4" type="ORF">POVCU1_030960</name>
    <name evidence="3" type="ORF">POVCU2_0033700</name>
</gene>
<feature type="region of interest" description="Disordered" evidence="1">
    <location>
        <begin position="89"/>
        <end position="117"/>
    </location>
</feature>
<evidence type="ECO:0000259" key="2">
    <source>
        <dbReference type="Pfam" id="PF00085"/>
    </source>
</evidence>
<dbReference type="PANTHER" id="PTHR45663">
    <property type="entry name" value="GEO12009P1"/>
    <property type="match status" value="1"/>
</dbReference>
<feature type="domain" description="Thioredoxin" evidence="2">
    <location>
        <begin position="122"/>
        <end position="182"/>
    </location>
</feature>
<dbReference type="GO" id="GO:0015035">
    <property type="term" value="F:protein-disulfide reductase activity"/>
    <property type="evidence" value="ECO:0007669"/>
    <property type="project" value="TreeGrafter"/>
</dbReference>
<dbReference type="AlphaFoldDB" id="A0A1A8WXP1"/>
<dbReference type="Gene3D" id="3.40.30.10">
    <property type="entry name" value="Glutaredoxin"/>
    <property type="match status" value="1"/>
</dbReference>
<dbReference type="SUPFAM" id="SSF52833">
    <property type="entry name" value="Thioredoxin-like"/>
    <property type="match status" value="2"/>
</dbReference>